<evidence type="ECO:0000256" key="3">
    <source>
        <dbReference type="ARBA" id="ARBA00023098"/>
    </source>
</evidence>
<dbReference type="Pfam" id="PF03403">
    <property type="entry name" value="PAF-AH_p_II"/>
    <property type="match status" value="1"/>
</dbReference>
<dbReference type="InterPro" id="IPR016715">
    <property type="entry name" value="PAF_acetylhydro_eukaryote"/>
</dbReference>
<dbReference type="SUPFAM" id="SSF53474">
    <property type="entry name" value="alpha/beta-Hydrolases"/>
    <property type="match status" value="1"/>
</dbReference>
<dbReference type="InterPro" id="IPR029058">
    <property type="entry name" value="AB_hydrolase_fold"/>
</dbReference>
<feature type="active site" description="Charge relay system" evidence="5">
    <location>
        <position position="324"/>
    </location>
</feature>
<sequence length="551" mass="60933">MTSYFSRLSPIPGFPEYTGPHKVGTIDVEIPISELDSPSQAPSNAENIPTIQYRIFYPCDAESKHKGKSVNWIPAPQRDYISAYSRFLGAGSTLAEVISYFPRLLHYVTIPVRKNAPLLQPKTSNNRWPVMIFSHGLGGSRNAYSHIVGSVASHGMIVIAPEHRDGSTPISYIREPTSDVSATEKEKLPKKNAKKTVDYVRLSHTPSPEVEEGRNEQLKIRLWEIGLIHDSLLKMDEGEKLTNLNTSSTSLSIFKDQMNVHEPGKITFAGHSFGAATVVQFIKSVFYSPEASSAPKSYKPIYSPSPNSPICSQITPNNPIVLLDCWCFPLRSQATRWLWDHPLPSYAPSGPGGSAILAVESQAFYKWTEHFNATKRLLSAGPSSHNPSSNGKSEPHFYYPTSSAHLSQSDFGILFPWVTKKVFAAEEPERIMRLNVRAVMQLVRERGIEVGKTSKKDLELEGDEEETNDDFKIFGKDGGIRGWNWLSISEGDVGINVDEGEESEIADKKLDEKQVEVGKGGDEGEIKKPMDIEPAEVVVGNEVTTGAGSKM</sequence>
<dbReference type="PIRSF" id="PIRSF018169">
    <property type="entry name" value="PAF_acetylhydrolase"/>
    <property type="match status" value="1"/>
</dbReference>
<dbReference type="AlphaFoldDB" id="A0A1D9PTT9"/>
<name>A0A1D9PTT9_SCLS1</name>
<feature type="active site" description="Nucleophile" evidence="5">
    <location>
        <position position="272"/>
    </location>
</feature>
<dbReference type="PANTHER" id="PTHR10272:SF7">
    <property type="entry name" value="PHOSPHOLIPASE-RELATED"/>
    <property type="match status" value="1"/>
</dbReference>
<dbReference type="VEuPathDB" id="FungiDB:sscle_01g008090"/>
<feature type="active site" description="Charge relay system" evidence="5">
    <location>
        <position position="405"/>
    </location>
</feature>
<evidence type="ECO:0000313" key="7">
    <source>
        <dbReference type="EMBL" id="APA06039.1"/>
    </source>
</evidence>
<keyword evidence="1 4" id="KW-0378">Hydrolase</keyword>
<proteinExistence type="inferred from homology"/>
<evidence type="ECO:0000256" key="2">
    <source>
        <dbReference type="ARBA" id="ARBA00022963"/>
    </source>
</evidence>
<dbReference type="FunFam" id="3.40.50.1820:FF:000492">
    <property type="entry name" value="Putative phospholipase"/>
    <property type="match status" value="1"/>
</dbReference>
<gene>
    <name evidence="7" type="ORF">sscle_01g008090</name>
</gene>
<dbReference type="OrthoDB" id="2363873at2759"/>
<dbReference type="PANTHER" id="PTHR10272">
    <property type="entry name" value="PLATELET-ACTIVATING FACTOR ACETYLHYDROLASE"/>
    <property type="match status" value="1"/>
</dbReference>
<dbReference type="EC" id="3.1.1.47" evidence="4"/>
<dbReference type="KEGG" id="ssl:SS1G_01537"/>
<keyword evidence="2 4" id="KW-0442">Lipid degradation</keyword>
<feature type="region of interest" description="Disordered" evidence="6">
    <location>
        <begin position="513"/>
        <end position="532"/>
    </location>
</feature>
<dbReference type="OMA" id="FCPEHRD"/>
<evidence type="ECO:0000313" key="8">
    <source>
        <dbReference type="Proteomes" id="UP000177798"/>
    </source>
</evidence>
<dbReference type="EMBL" id="CP017814">
    <property type="protein sequence ID" value="APA06039.1"/>
    <property type="molecule type" value="Genomic_DNA"/>
</dbReference>
<keyword evidence="3 4" id="KW-0443">Lipid metabolism</keyword>
<dbReference type="GO" id="GO:0016042">
    <property type="term" value="P:lipid catabolic process"/>
    <property type="evidence" value="ECO:0007669"/>
    <property type="project" value="UniProtKB-KW"/>
</dbReference>
<comment type="similarity">
    <text evidence="4">Belongs to the serine esterase family.</text>
</comment>
<dbReference type="Proteomes" id="UP000177798">
    <property type="component" value="Chromosome 1"/>
</dbReference>
<evidence type="ECO:0000256" key="1">
    <source>
        <dbReference type="ARBA" id="ARBA00022801"/>
    </source>
</evidence>
<comment type="catalytic activity">
    <reaction evidence="4">
        <text>a 1-O-alkyl-2-acetyl-sn-glycero-3-phosphocholine + H2O = a 1-O-alkyl-sn-glycero-3-phosphocholine + acetate + H(+)</text>
        <dbReference type="Rhea" id="RHEA:17777"/>
        <dbReference type="ChEBI" id="CHEBI:15377"/>
        <dbReference type="ChEBI" id="CHEBI:15378"/>
        <dbReference type="ChEBI" id="CHEBI:30089"/>
        <dbReference type="ChEBI" id="CHEBI:30909"/>
        <dbReference type="ChEBI" id="CHEBI:36707"/>
        <dbReference type="EC" id="3.1.1.47"/>
    </reaction>
</comment>
<reference evidence="8" key="1">
    <citation type="journal article" date="2017" name="Genome Biol. Evol.">
        <title>The complete genome sequence of the phytopathogenic fungus Sclerotinia sclerotiorum reveals insights into the genome architecture of broad host range pathogens.</title>
        <authorList>
            <person name="Derbyshire M."/>
            <person name="Denton-Giles M."/>
            <person name="Hegedus D."/>
            <person name="Seifbarghy S."/>
            <person name="Rollins J."/>
            <person name="van Kan J."/>
            <person name="Seidl M.F."/>
            <person name="Faino L."/>
            <person name="Mbengue M."/>
            <person name="Navaud O."/>
            <person name="Raffaele S."/>
            <person name="Hammond-Kosack K."/>
            <person name="Heard S."/>
            <person name="Oliver R."/>
        </authorList>
    </citation>
    <scope>NUCLEOTIDE SEQUENCE [LARGE SCALE GENOMIC DNA]</scope>
    <source>
        <strain evidence="8">ATCC 18683 / 1980 / Ss-1</strain>
    </source>
</reference>
<organism evidence="7 8">
    <name type="scientific">Sclerotinia sclerotiorum (strain ATCC 18683 / 1980 / Ss-1)</name>
    <name type="common">White mold</name>
    <name type="synonym">Whetzelinia sclerotiorum</name>
    <dbReference type="NCBI Taxonomy" id="665079"/>
    <lineage>
        <taxon>Eukaryota</taxon>
        <taxon>Fungi</taxon>
        <taxon>Dikarya</taxon>
        <taxon>Ascomycota</taxon>
        <taxon>Pezizomycotina</taxon>
        <taxon>Leotiomycetes</taxon>
        <taxon>Helotiales</taxon>
        <taxon>Sclerotiniaceae</taxon>
        <taxon>Sclerotinia</taxon>
    </lineage>
</organism>
<protein>
    <recommendedName>
        <fullName evidence="4">Putative phospholipase</fullName>
        <ecNumber evidence="4">3.1.1.47</ecNumber>
    </recommendedName>
</protein>
<evidence type="ECO:0000256" key="6">
    <source>
        <dbReference type="SAM" id="MobiDB-lite"/>
    </source>
</evidence>
<dbReference type="RefSeq" id="XP_001597343.1">
    <property type="nucleotide sequence ID" value="XM_001597293.1"/>
</dbReference>
<dbReference type="Gene3D" id="3.40.50.1820">
    <property type="entry name" value="alpha/beta hydrolase"/>
    <property type="match status" value="1"/>
</dbReference>
<dbReference type="GO" id="GO:0003847">
    <property type="term" value="F:1-alkyl-2-acetylglycerophosphocholine esterase activity"/>
    <property type="evidence" value="ECO:0007669"/>
    <property type="project" value="UniProtKB-UniRule"/>
</dbReference>
<accession>A0A1D9PTT9</accession>
<feature type="compositionally biased region" description="Basic and acidic residues" evidence="6">
    <location>
        <begin position="513"/>
        <end position="531"/>
    </location>
</feature>
<evidence type="ECO:0000256" key="4">
    <source>
        <dbReference type="PIRNR" id="PIRNR018169"/>
    </source>
</evidence>
<evidence type="ECO:0000256" key="5">
    <source>
        <dbReference type="PIRSR" id="PIRSR018169-1"/>
    </source>
</evidence>